<feature type="transmembrane region" description="Helical" evidence="6">
    <location>
        <begin position="240"/>
        <end position="264"/>
    </location>
</feature>
<dbReference type="InterPro" id="IPR005178">
    <property type="entry name" value="Ostalpha/TMEM184C"/>
</dbReference>
<evidence type="ECO:0000256" key="2">
    <source>
        <dbReference type="ARBA" id="ARBA00022692"/>
    </source>
</evidence>
<evidence type="ECO:0000256" key="3">
    <source>
        <dbReference type="ARBA" id="ARBA00022989"/>
    </source>
</evidence>
<gene>
    <name evidence="7" type="ORF">RDB_LOCUS28230</name>
</gene>
<feature type="region of interest" description="Disordered" evidence="5">
    <location>
        <begin position="379"/>
        <end position="399"/>
    </location>
</feature>
<keyword evidence="4 6" id="KW-0472">Membrane</keyword>
<dbReference type="AlphaFoldDB" id="A0A8H3DUW2"/>
<comment type="caution">
    <text evidence="7">The sequence shown here is derived from an EMBL/GenBank/DDBJ whole genome shotgun (WGS) entry which is preliminary data.</text>
</comment>
<sequence length="399" mass="45188">MAGSCVVDEATGQGNPWYTRRVGWIASGVFVLCTIIITFINVTRHARNYRAPKEQRQIIVSLFVSDLLETRFSVPMIYQRILYMPLIYGVICWLAYRFIHYYVYLSLIYVVYEVIALSAFLYLMIQYVANAAAGSLEGALSKKEKTRLPAPWCCFRFRPTKSSFIHMVKWLVLQFVIIKPIVAIISIVLYAVGLMCPTDMSSTEPSLWLTIVEILSMVTAVYGLIIFYRLTKQDIREHRPLLKFGIIKGIVFLTIFQELVLKALQTSGKIKPTERWTSLEVVDGLNAFLLTIEMAIASVAMLSAFSASEYYYSGPERPRESPARAIMDSLNFGDFLSDMKHSLLFFVRRPHDMAPGESNERLAPSGYDEREVNGVAVNDVEMNTGSSPKNETRVTVTPA</sequence>
<dbReference type="PANTHER" id="PTHR23423">
    <property type="entry name" value="ORGANIC SOLUTE TRANSPORTER-RELATED"/>
    <property type="match status" value="1"/>
</dbReference>
<keyword evidence="3 6" id="KW-1133">Transmembrane helix</keyword>
<dbReference type="SMART" id="SM01417">
    <property type="entry name" value="Solute_trans_a"/>
    <property type="match status" value="1"/>
</dbReference>
<reference evidence="7" key="1">
    <citation type="submission" date="2021-01" db="EMBL/GenBank/DDBJ databases">
        <authorList>
            <person name="Kaushik A."/>
        </authorList>
    </citation>
    <scope>NUCLEOTIDE SEQUENCE</scope>
    <source>
        <strain evidence="7">AG5</strain>
    </source>
</reference>
<organism evidence="7 8">
    <name type="scientific">Rhizoctonia solani</name>
    <dbReference type="NCBI Taxonomy" id="456999"/>
    <lineage>
        <taxon>Eukaryota</taxon>
        <taxon>Fungi</taxon>
        <taxon>Dikarya</taxon>
        <taxon>Basidiomycota</taxon>
        <taxon>Agaricomycotina</taxon>
        <taxon>Agaricomycetes</taxon>
        <taxon>Cantharellales</taxon>
        <taxon>Ceratobasidiaceae</taxon>
        <taxon>Rhizoctonia</taxon>
    </lineage>
</organism>
<evidence type="ECO:0000256" key="1">
    <source>
        <dbReference type="ARBA" id="ARBA00004141"/>
    </source>
</evidence>
<accession>A0A8H3DUW2</accession>
<evidence type="ECO:0000256" key="4">
    <source>
        <dbReference type="ARBA" id="ARBA00023136"/>
    </source>
</evidence>
<dbReference type="EMBL" id="CAJNJQ010000568">
    <property type="protein sequence ID" value="CAE7086281.1"/>
    <property type="molecule type" value="Genomic_DNA"/>
</dbReference>
<proteinExistence type="predicted"/>
<evidence type="ECO:0000313" key="7">
    <source>
        <dbReference type="EMBL" id="CAE7086281.1"/>
    </source>
</evidence>
<evidence type="ECO:0000313" key="8">
    <source>
        <dbReference type="Proteomes" id="UP000663827"/>
    </source>
</evidence>
<comment type="subcellular location">
    <subcellularLocation>
        <location evidence="1">Membrane</location>
        <topology evidence="1">Multi-pass membrane protein</topology>
    </subcellularLocation>
</comment>
<feature type="transmembrane region" description="Helical" evidence="6">
    <location>
        <begin position="77"/>
        <end position="96"/>
    </location>
</feature>
<dbReference type="Pfam" id="PF03619">
    <property type="entry name" value="Solute_trans_a"/>
    <property type="match status" value="1"/>
</dbReference>
<dbReference type="GO" id="GO:0016020">
    <property type="term" value="C:membrane"/>
    <property type="evidence" value="ECO:0007669"/>
    <property type="project" value="UniProtKB-SubCell"/>
</dbReference>
<feature type="transmembrane region" description="Helical" evidence="6">
    <location>
        <begin position="207"/>
        <end position="228"/>
    </location>
</feature>
<name>A0A8H3DUW2_9AGAM</name>
<evidence type="ECO:0000256" key="6">
    <source>
        <dbReference type="SAM" id="Phobius"/>
    </source>
</evidence>
<feature type="compositionally biased region" description="Polar residues" evidence="5">
    <location>
        <begin position="381"/>
        <end position="399"/>
    </location>
</feature>
<feature type="transmembrane region" description="Helical" evidence="6">
    <location>
        <begin position="284"/>
        <end position="307"/>
    </location>
</feature>
<feature type="transmembrane region" description="Helical" evidence="6">
    <location>
        <begin position="102"/>
        <end position="125"/>
    </location>
</feature>
<evidence type="ECO:0000256" key="5">
    <source>
        <dbReference type="SAM" id="MobiDB-lite"/>
    </source>
</evidence>
<feature type="transmembrane region" description="Helical" evidence="6">
    <location>
        <begin position="170"/>
        <end position="195"/>
    </location>
</feature>
<dbReference type="Proteomes" id="UP000663827">
    <property type="component" value="Unassembled WGS sequence"/>
</dbReference>
<feature type="transmembrane region" description="Helical" evidence="6">
    <location>
        <begin position="22"/>
        <end position="43"/>
    </location>
</feature>
<protein>
    <submittedName>
        <fullName evidence="7">Uncharacterized protein</fullName>
    </submittedName>
</protein>
<keyword evidence="2 6" id="KW-0812">Transmembrane</keyword>